<protein>
    <submittedName>
        <fullName evidence="2">Uncharacterized protein</fullName>
    </submittedName>
</protein>
<dbReference type="OrthoDB" id="5945142at2759"/>
<name>A0A8W8JCC8_MAGGI</name>
<evidence type="ECO:0000313" key="3">
    <source>
        <dbReference type="Proteomes" id="UP000005408"/>
    </source>
</evidence>
<dbReference type="Proteomes" id="UP000005408">
    <property type="component" value="Unassembled WGS sequence"/>
</dbReference>
<keyword evidence="3" id="KW-1185">Reference proteome</keyword>
<keyword evidence="1" id="KW-0732">Signal</keyword>
<dbReference type="AlphaFoldDB" id="A0A8W8JCC8"/>
<accession>A0A8W8JCC8</accession>
<evidence type="ECO:0000313" key="2">
    <source>
        <dbReference type="EnsemblMetazoa" id="G18195.1:cds"/>
    </source>
</evidence>
<feature type="chain" id="PRO_5036473342" evidence="1">
    <location>
        <begin position="18"/>
        <end position="135"/>
    </location>
</feature>
<organism evidence="2 3">
    <name type="scientific">Magallana gigas</name>
    <name type="common">Pacific oyster</name>
    <name type="synonym">Crassostrea gigas</name>
    <dbReference type="NCBI Taxonomy" id="29159"/>
    <lineage>
        <taxon>Eukaryota</taxon>
        <taxon>Metazoa</taxon>
        <taxon>Spiralia</taxon>
        <taxon>Lophotrochozoa</taxon>
        <taxon>Mollusca</taxon>
        <taxon>Bivalvia</taxon>
        <taxon>Autobranchia</taxon>
        <taxon>Pteriomorphia</taxon>
        <taxon>Ostreida</taxon>
        <taxon>Ostreoidea</taxon>
        <taxon>Ostreidae</taxon>
        <taxon>Magallana</taxon>
    </lineage>
</organism>
<reference evidence="2" key="1">
    <citation type="submission" date="2022-08" db="UniProtKB">
        <authorList>
            <consortium name="EnsemblMetazoa"/>
        </authorList>
    </citation>
    <scope>IDENTIFICATION</scope>
    <source>
        <strain evidence="2">05x7-T-G4-1.051#20</strain>
    </source>
</reference>
<evidence type="ECO:0000256" key="1">
    <source>
        <dbReference type="SAM" id="SignalP"/>
    </source>
</evidence>
<sequence length="135" mass="15670">MLILLLLIFGLLCKTAALVVDDECVYTKNGEIQYAKFNETTQICCPRSGVHDKCQKEQEVQCCGDKIYRPNKEICCENKPYSSQHYRCSGNMVTSLTERCGSKRGRGIMRFTRHIWKSWLRKSRRGKSILMIILR</sequence>
<dbReference type="EnsemblMetazoa" id="G18195.1">
    <property type="protein sequence ID" value="G18195.1:cds"/>
    <property type="gene ID" value="G18195"/>
</dbReference>
<proteinExistence type="predicted"/>
<feature type="signal peptide" evidence="1">
    <location>
        <begin position="1"/>
        <end position="17"/>
    </location>
</feature>